<dbReference type="InterPro" id="IPR019074">
    <property type="entry name" value="YabQ"/>
</dbReference>
<organism evidence="2 3">
    <name type="scientific">Aquibacillus salsiterrae</name>
    <dbReference type="NCBI Taxonomy" id="2950439"/>
    <lineage>
        <taxon>Bacteria</taxon>
        <taxon>Bacillati</taxon>
        <taxon>Bacillota</taxon>
        <taxon>Bacilli</taxon>
        <taxon>Bacillales</taxon>
        <taxon>Bacillaceae</taxon>
        <taxon>Aquibacillus</taxon>
    </lineage>
</organism>
<proteinExistence type="predicted"/>
<evidence type="ECO:0000313" key="2">
    <source>
        <dbReference type="EMBL" id="MDC3417922.1"/>
    </source>
</evidence>
<feature type="transmembrane region" description="Helical" evidence="1">
    <location>
        <begin position="27"/>
        <end position="51"/>
    </location>
</feature>
<reference evidence="2" key="1">
    <citation type="submission" date="2022-06" db="EMBL/GenBank/DDBJ databases">
        <title>Aquibacillus sp. a new bacterium isolated from soil saline samples.</title>
        <authorList>
            <person name="Galisteo C."/>
            <person name="De La Haba R."/>
            <person name="Sanchez-Porro C."/>
            <person name="Ventosa A."/>
        </authorList>
    </citation>
    <scope>NUCLEOTIDE SEQUENCE</scope>
    <source>
        <strain evidence="2">3ASR75-54</strain>
    </source>
</reference>
<evidence type="ECO:0000256" key="1">
    <source>
        <dbReference type="SAM" id="Phobius"/>
    </source>
</evidence>
<feature type="transmembrane region" description="Helical" evidence="1">
    <location>
        <begin position="137"/>
        <end position="153"/>
    </location>
</feature>
<keyword evidence="3" id="KW-1185">Reference proteome</keyword>
<keyword evidence="1" id="KW-0812">Transmembrane</keyword>
<protein>
    <submittedName>
        <fullName evidence="2">Spore cortex biosynthesis protein YabQ</fullName>
    </submittedName>
</protein>
<comment type="caution">
    <text evidence="2">The sequence shown here is derived from an EMBL/GenBank/DDBJ whole genome shotgun (WGS) entry which is preliminary data.</text>
</comment>
<keyword evidence="1" id="KW-1133">Transmembrane helix</keyword>
<evidence type="ECO:0000313" key="3">
    <source>
        <dbReference type="Proteomes" id="UP001145069"/>
    </source>
</evidence>
<gene>
    <name evidence="2" type="primary">yabQ</name>
    <name evidence="2" type="ORF">NC799_13565</name>
</gene>
<keyword evidence="1" id="KW-0472">Membrane</keyword>
<feature type="transmembrane region" description="Helical" evidence="1">
    <location>
        <begin position="111"/>
        <end position="131"/>
    </location>
</feature>
<dbReference type="NCBIfam" id="TIGR02893">
    <property type="entry name" value="spore_yabQ"/>
    <property type="match status" value="1"/>
</dbReference>
<dbReference type="Pfam" id="PF09578">
    <property type="entry name" value="Spore_YabQ"/>
    <property type="match status" value="1"/>
</dbReference>
<feature type="transmembrane region" description="Helical" evidence="1">
    <location>
        <begin position="85"/>
        <end position="104"/>
    </location>
</feature>
<dbReference type="AlphaFoldDB" id="A0A9X4AFE4"/>
<dbReference type="EMBL" id="JAMQKC010000016">
    <property type="protein sequence ID" value="MDC3417922.1"/>
    <property type="molecule type" value="Genomic_DNA"/>
</dbReference>
<sequence>MIAGGVYLGAAMDTFRRFEPLWKKRKIFAFSLEILFWLLQALILFYVLYLINQGELRFYILLALICGFAMYKSLFNQLYLRILEWVINAIVSIYHFLYRLLELFIIQPIKFLFKLIISVLLSIWGIILWLLIIAVKIVWYPISFVFKIIWRLLPQNAKKYIIHLGGFYSKIKNRVVKWWNKFRNRKG</sequence>
<feature type="transmembrane region" description="Helical" evidence="1">
    <location>
        <begin position="58"/>
        <end position="79"/>
    </location>
</feature>
<dbReference type="Proteomes" id="UP001145069">
    <property type="component" value="Unassembled WGS sequence"/>
</dbReference>
<accession>A0A9X4AFE4</accession>
<name>A0A9X4AFE4_9BACI</name>